<evidence type="ECO:0000313" key="2">
    <source>
        <dbReference type="Proteomes" id="UP000660745"/>
    </source>
</evidence>
<proteinExistence type="predicted"/>
<reference evidence="1" key="2">
    <citation type="submission" date="2020-09" db="EMBL/GenBank/DDBJ databases">
        <authorList>
            <person name="Sun Q."/>
            <person name="Zhou Y."/>
        </authorList>
    </citation>
    <scope>NUCLEOTIDE SEQUENCE</scope>
    <source>
        <strain evidence="1">CGMCC 4.7430</strain>
    </source>
</reference>
<protein>
    <submittedName>
        <fullName evidence="1">Uncharacterized protein</fullName>
    </submittedName>
</protein>
<evidence type="ECO:0000313" key="1">
    <source>
        <dbReference type="EMBL" id="GGP04517.1"/>
    </source>
</evidence>
<accession>A0A918A5F9</accession>
<sequence>MRGHCQVEGAAVTGVADIAGIGERREETIRRVVAITMTRIRDSNERRSRLVVREKGWFVRK</sequence>
<name>A0A918A5F9_9ACTN</name>
<keyword evidence="2" id="KW-1185">Reference proteome</keyword>
<organism evidence="1 2">
    <name type="scientific">Nonomuraea glycinis</name>
    <dbReference type="NCBI Taxonomy" id="2047744"/>
    <lineage>
        <taxon>Bacteria</taxon>
        <taxon>Bacillati</taxon>
        <taxon>Actinomycetota</taxon>
        <taxon>Actinomycetes</taxon>
        <taxon>Streptosporangiales</taxon>
        <taxon>Streptosporangiaceae</taxon>
        <taxon>Nonomuraea</taxon>
    </lineage>
</organism>
<reference evidence="1" key="1">
    <citation type="journal article" date="2014" name="Int. J. Syst. Evol. Microbiol.">
        <title>Complete genome sequence of Corynebacterium casei LMG S-19264T (=DSM 44701T), isolated from a smear-ripened cheese.</title>
        <authorList>
            <consortium name="US DOE Joint Genome Institute (JGI-PGF)"/>
            <person name="Walter F."/>
            <person name="Albersmeier A."/>
            <person name="Kalinowski J."/>
            <person name="Ruckert C."/>
        </authorList>
    </citation>
    <scope>NUCLEOTIDE SEQUENCE</scope>
    <source>
        <strain evidence="1">CGMCC 4.7430</strain>
    </source>
</reference>
<comment type="caution">
    <text evidence="1">The sequence shown here is derived from an EMBL/GenBank/DDBJ whole genome shotgun (WGS) entry which is preliminary data.</text>
</comment>
<dbReference type="AlphaFoldDB" id="A0A918A5F9"/>
<dbReference type="Proteomes" id="UP000660745">
    <property type="component" value="Unassembled WGS sequence"/>
</dbReference>
<gene>
    <name evidence="1" type="ORF">GCM10012278_20000</name>
</gene>
<dbReference type="EMBL" id="BMNK01000003">
    <property type="protein sequence ID" value="GGP04517.1"/>
    <property type="molecule type" value="Genomic_DNA"/>
</dbReference>